<evidence type="ECO:0000256" key="4">
    <source>
        <dbReference type="ARBA" id="ARBA00022840"/>
    </source>
</evidence>
<evidence type="ECO:0000313" key="8">
    <source>
        <dbReference type="Proteomes" id="UP000008988"/>
    </source>
</evidence>
<accession>B5VMM7</accession>
<feature type="domain" description="Helicase ATP-binding" evidence="6">
    <location>
        <begin position="360"/>
        <end position="440"/>
    </location>
</feature>
<dbReference type="InterPro" id="IPR027417">
    <property type="entry name" value="P-loop_NTPase"/>
</dbReference>
<organism evidence="7 8">
    <name type="scientific">Saccharomyces cerevisiae (strain AWRI1631)</name>
    <name type="common">Baker's yeast</name>
    <dbReference type="NCBI Taxonomy" id="545124"/>
    <lineage>
        <taxon>Eukaryota</taxon>
        <taxon>Fungi</taxon>
        <taxon>Dikarya</taxon>
        <taxon>Ascomycota</taxon>
        <taxon>Saccharomycotina</taxon>
        <taxon>Saccharomycetes</taxon>
        <taxon>Saccharomycetales</taxon>
        <taxon>Saccharomycetaceae</taxon>
        <taxon>Saccharomyces</taxon>
    </lineage>
</organism>
<dbReference type="GO" id="GO:0034458">
    <property type="term" value="F:3'-5' RNA helicase activity"/>
    <property type="evidence" value="ECO:0007669"/>
    <property type="project" value="TreeGrafter"/>
</dbReference>
<comment type="caution">
    <text evidence="7">The sequence shown here is derived from an EMBL/GenBank/DDBJ whole genome shotgun (WGS) entry which is preliminary data.</text>
</comment>
<evidence type="ECO:0000313" key="7">
    <source>
        <dbReference type="EMBL" id="EDZ70817.1"/>
    </source>
</evidence>
<evidence type="ECO:0000256" key="2">
    <source>
        <dbReference type="ARBA" id="ARBA00022801"/>
    </source>
</evidence>
<feature type="compositionally biased region" description="Acidic residues" evidence="5">
    <location>
        <begin position="168"/>
        <end position="181"/>
    </location>
</feature>
<evidence type="ECO:0000259" key="6">
    <source>
        <dbReference type="PROSITE" id="PS51192"/>
    </source>
</evidence>
<evidence type="ECO:0000256" key="1">
    <source>
        <dbReference type="ARBA" id="ARBA00022741"/>
    </source>
</evidence>
<keyword evidence="1" id="KW-0547">Nucleotide-binding</keyword>
<dbReference type="PANTHER" id="PTHR18934:SF91">
    <property type="entry name" value="PRE-MRNA-SPLICING FACTOR ATP-DEPENDENT RNA HELICASE PRP16"/>
    <property type="match status" value="1"/>
</dbReference>
<feature type="region of interest" description="Disordered" evidence="5">
    <location>
        <begin position="132"/>
        <end position="181"/>
    </location>
</feature>
<name>B5VMM7_YEAS6</name>
<feature type="non-terminal residue" evidence="7">
    <location>
        <position position="440"/>
    </location>
</feature>
<keyword evidence="3" id="KW-0347">Helicase</keyword>
<dbReference type="GO" id="GO:0003723">
    <property type="term" value="F:RNA binding"/>
    <property type="evidence" value="ECO:0007669"/>
    <property type="project" value="TreeGrafter"/>
</dbReference>
<protein>
    <submittedName>
        <fullName evidence="7">YKR086Wp-like protein</fullName>
    </submittedName>
</protein>
<reference evidence="7 8" key="1">
    <citation type="journal article" date="2008" name="FEMS Yeast Res.">
        <title>Comparative genome analysis of a Saccharomyces cerevisiae wine strain.</title>
        <authorList>
            <person name="Borneman A.R."/>
            <person name="Forgan A.H."/>
            <person name="Pretorius I.S."/>
            <person name="Chambers P.J."/>
        </authorList>
    </citation>
    <scope>NUCLEOTIDE SEQUENCE [LARGE SCALE GENOMIC DNA]</scope>
    <source>
        <strain evidence="7 8">AWRI1631</strain>
    </source>
</reference>
<sequence length="440" mass="49737">MGHSGREERIKDIFKELTSKELTPGLLLTLQKVAQKPNTNLEQFIASCKALTKLSSNNPIIFNELLELLKNKSEEDSTGPKKIAPSINKRKKFKIQLDLDDNEDELDSPVQKKPAPTRTLFKRIDKLKAKQLRQYSPTVKDPSPNSEQQTQNGHAETKDYEPTRSEVVEEDREWYDNDDDYGNVVPEPLSELPEEAKLLPVIRNIDNDDALRNTVQLYPIPLKQRMEWIPPFLSKFALENKVPTSIIIGSISETSSQVSALSMVNPFRNPDSEFSANAKRGSKLVALRRINMEHIQQSRDNTTVLNTAMGEVLGLENNNKAKDKSNQKICDDTALFTPSKDDIKHTKEQLPVFRCRSQLLSLIRENQVVVIIGETGSGKTTQLAQYLYEEGYANDRGKSIVVTQPRRVAAMSVAKRVAMEMQVPLGKEVGYSIRFEDVTD</sequence>
<dbReference type="Proteomes" id="UP000008988">
    <property type="component" value="Unassembled WGS sequence"/>
</dbReference>
<evidence type="ECO:0000256" key="3">
    <source>
        <dbReference type="ARBA" id="ARBA00022806"/>
    </source>
</evidence>
<dbReference type="GO" id="GO:0005524">
    <property type="term" value="F:ATP binding"/>
    <property type="evidence" value="ECO:0007669"/>
    <property type="project" value="UniProtKB-KW"/>
</dbReference>
<dbReference type="AlphaFoldDB" id="B5VMM7"/>
<keyword evidence="2" id="KW-0378">Hydrolase</keyword>
<feature type="compositionally biased region" description="Polar residues" evidence="5">
    <location>
        <begin position="133"/>
        <end position="154"/>
    </location>
</feature>
<dbReference type="Gene3D" id="3.40.50.300">
    <property type="entry name" value="P-loop containing nucleotide triphosphate hydrolases"/>
    <property type="match status" value="1"/>
</dbReference>
<evidence type="ECO:0000256" key="5">
    <source>
        <dbReference type="SAM" id="MobiDB-lite"/>
    </source>
</evidence>
<dbReference type="EMBL" id="ABSV01001516">
    <property type="protein sequence ID" value="EDZ70817.1"/>
    <property type="molecule type" value="Genomic_DNA"/>
</dbReference>
<dbReference type="PROSITE" id="PS51192">
    <property type="entry name" value="HELICASE_ATP_BIND_1"/>
    <property type="match status" value="1"/>
</dbReference>
<keyword evidence="4" id="KW-0067">ATP-binding</keyword>
<dbReference type="PANTHER" id="PTHR18934">
    <property type="entry name" value="ATP-DEPENDENT RNA HELICASE"/>
    <property type="match status" value="1"/>
</dbReference>
<dbReference type="InterPro" id="IPR014001">
    <property type="entry name" value="Helicase_ATP-bd"/>
</dbReference>
<gene>
    <name evidence="7" type="ORF">AWRI1631_113060</name>
</gene>
<proteinExistence type="predicted"/>
<feature type="compositionally biased region" description="Basic and acidic residues" evidence="5">
    <location>
        <begin position="155"/>
        <end position="167"/>
    </location>
</feature>
<dbReference type="SUPFAM" id="SSF52540">
    <property type="entry name" value="P-loop containing nucleoside triphosphate hydrolases"/>
    <property type="match status" value="1"/>
</dbReference>
<dbReference type="GO" id="GO:0016787">
    <property type="term" value="F:hydrolase activity"/>
    <property type="evidence" value="ECO:0007669"/>
    <property type="project" value="UniProtKB-KW"/>
</dbReference>